<evidence type="ECO:0000313" key="2">
    <source>
        <dbReference type="Proteomes" id="UP000654075"/>
    </source>
</evidence>
<gene>
    <name evidence="1" type="ORF">PGLA1383_LOCUS10930</name>
</gene>
<name>A0A813DWA1_POLGL</name>
<keyword evidence="2" id="KW-1185">Reference proteome</keyword>
<organism evidence="1 2">
    <name type="scientific">Polarella glacialis</name>
    <name type="common">Dinoflagellate</name>
    <dbReference type="NCBI Taxonomy" id="89957"/>
    <lineage>
        <taxon>Eukaryota</taxon>
        <taxon>Sar</taxon>
        <taxon>Alveolata</taxon>
        <taxon>Dinophyceae</taxon>
        <taxon>Suessiales</taxon>
        <taxon>Suessiaceae</taxon>
        <taxon>Polarella</taxon>
    </lineage>
</organism>
<accession>A0A813DWA1</accession>
<reference evidence="1" key="1">
    <citation type="submission" date="2021-02" db="EMBL/GenBank/DDBJ databases">
        <authorList>
            <person name="Dougan E. K."/>
            <person name="Rhodes N."/>
            <person name="Thang M."/>
            <person name="Chan C."/>
        </authorList>
    </citation>
    <scope>NUCLEOTIDE SEQUENCE</scope>
</reference>
<protein>
    <submittedName>
        <fullName evidence="1">Uncharacterized protein</fullName>
    </submittedName>
</protein>
<proteinExistence type="predicted"/>
<dbReference type="Proteomes" id="UP000654075">
    <property type="component" value="Unassembled WGS sequence"/>
</dbReference>
<dbReference type="EMBL" id="CAJNNV010005577">
    <property type="protein sequence ID" value="CAE8592275.1"/>
    <property type="molecule type" value="Genomic_DNA"/>
</dbReference>
<sequence>QQSPQGLARWARRWQQSVARERELRCPACHTGACRPELYGFPSRALLAHAAAGHCSFGSDQMHEGIGFTQWRCSRCAFSSTEYPW</sequence>
<feature type="non-terminal residue" evidence="1">
    <location>
        <position position="1"/>
    </location>
</feature>
<dbReference type="AlphaFoldDB" id="A0A813DWA1"/>
<comment type="caution">
    <text evidence="1">The sequence shown here is derived from an EMBL/GenBank/DDBJ whole genome shotgun (WGS) entry which is preliminary data.</text>
</comment>
<evidence type="ECO:0000313" key="1">
    <source>
        <dbReference type="EMBL" id="CAE8592275.1"/>
    </source>
</evidence>